<organism evidence="1 2">
    <name type="scientific">Mycolicibacterium sphagni</name>
    <dbReference type="NCBI Taxonomy" id="1786"/>
    <lineage>
        <taxon>Bacteria</taxon>
        <taxon>Bacillati</taxon>
        <taxon>Actinomycetota</taxon>
        <taxon>Actinomycetes</taxon>
        <taxon>Mycobacteriales</taxon>
        <taxon>Mycobacteriaceae</taxon>
        <taxon>Mycolicibacterium</taxon>
    </lineage>
</organism>
<dbReference type="EMBL" id="NOZR01000001">
    <property type="protein sequence ID" value="OYN82953.1"/>
    <property type="molecule type" value="Genomic_DNA"/>
</dbReference>
<sequence>MTGYCFVDIKTLGLGRNAPTWEFAAISTPNLSRSARGDEIRFAIEHDSDNWLESLPEPFASDYRARYDPSEAQTEQMAAYTISKITRRAFVVAREPAFHVDHVAALLRRHSIEPEWFCVEGIGSIVKGFLAARGELSDPPWNAADLSSAVGIDPADYEVHTAKGGVRWVKAQYDLVMAKRSQQLP</sequence>
<protein>
    <submittedName>
        <fullName evidence="1">Uncharacterized protein</fullName>
    </submittedName>
</protein>
<evidence type="ECO:0000313" key="2">
    <source>
        <dbReference type="Proteomes" id="UP000216063"/>
    </source>
</evidence>
<dbReference type="AlphaFoldDB" id="A0A255E4D6"/>
<name>A0A255E4D6_9MYCO</name>
<dbReference type="Proteomes" id="UP000216063">
    <property type="component" value="Unassembled WGS sequence"/>
</dbReference>
<dbReference type="OrthoDB" id="4762736at2"/>
<gene>
    <name evidence="1" type="ORF">CG716_01790</name>
</gene>
<comment type="caution">
    <text evidence="1">The sequence shown here is derived from an EMBL/GenBank/DDBJ whole genome shotgun (WGS) entry which is preliminary data.</text>
</comment>
<evidence type="ECO:0000313" key="1">
    <source>
        <dbReference type="EMBL" id="OYN82953.1"/>
    </source>
</evidence>
<keyword evidence="2" id="KW-1185">Reference proteome</keyword>
<dbReference type="RefSeq" id="WP_094475797.1">
    <property type="nucleotide sequence ID" value="NZ_NOZR01000001.1"/>
</dbReference>
<accession>A0A255E4D6</accession>
<reference evidence="1 2" key="1">
    <citation type="submission" date="2017-07" db="EMBL/GenBank/DDBJ databases">
        <title>The new phylogeny of genus Mycobacterium.</title>
        <authorList>
            <person name="Tortoli E."/>
            <person name="Trovato A."/>
            <person name="Cirillo D.M."/>
        </authorList>
    </citation>
    <scope>NUCLEOTIDE SEQUENCE [LARGE SCALE GENOMIC DNA]</scope>
    <source>
        <strain evidence="1 2">ATCC 33027</strain>
    </source>
</reference>
<proteinExistence type="predicted"/>